<evidence type="ECO:0000313" key="1">
    <source>
        <dbReference type="EMBL" id="KKK71799.1"/>
    </source>
</evidence>
<gene>
    <name evidence="1" type="ORF">LCGC14_2910320</name>
</gene>
<accession>A0A0F8ZZI6</accession>
<reference evidence="1" key="1">
    <citation type="journal article" date="2015" name="Nature">
        <title>Complex archaea that bridge the gap between prokaryotes and eukaryotes.</title>
        <authorList>
            <person name="Spang A."/>
            <person name="Saw J.H."/>
            <person name="Jorgensen S.L."/>
            <person name="Zaremba-Niedzwiedzka K."/>
            <person name="Martijn J."/>
            <person name="Lind A.E."/>
            <person name="van Eijk R."/>
            <person name="Schleper C."/>
            <person name="Guy L."/>
            <person name="Ettema T.J."/>
        </authorList>
    </citation>
    <scope>NUCLEOTIDE SEQUENCE</scope>
</reference>
<name>A0A0F8ZZI6_9ZZZZ</name>
<organism evidence="1">
    <name type="scientific">marine sediment metagenome</name>
    <dbReference type="NCBI Taxonomy" id="412755"/>
    <lineage>
        <taxon>unclassified sequences</taxon>
        <taxon>metagenomes</taxon>
        <taxon>ecological metagenomes</taxon>
    </lineage>
</organism>
<dbReference type="EMBL" id="LAZR01057566">
    <property type="protein sequence ID" value="KKK71799.1"/>
    <property type="molecule type" value="Genomic_DNA"/>
</dbReference>
<dbReference type="AlphaFoldDB" id="A0A0F8ZZI6"/>
<comment type="caution">
    <text evidence="1">The sequence shown here is derived from an EMBL/GenBank/DDBJ whole genome shotgun (WGS) entry which is preliminary data.</text>
</comment>
<proteinExistence type="predicted"/>
<protein>
    <submittedName>
        <fullName evidence="1">Uncharacterized protein</fullName>
    </submittedName>
</protein>
<sequence length="131" mass="15276">YPMKKAEKEKQEKAKAYLENYKQMIQRLYFVSRFNVRQFLGTRQEGDPRVEYLAALEGFKNLANAQITGVIRAVTLMLGEKKQEFLDIMAEELANQLKVMEDEVGITDWTAEGQPQFDLQVLREKTKGWPQ</sequence>
<feature type="non-terminal residue" evidence="1">
    <location>
        <position position="1"/>
    </location>
</feature>